<name>A0A5M8FIX3_PSEVE</name>
<sequence>MLEDEITITLSKPVVIGKAENAVTYDEIKLREPTAGEMEKAARADTMIGSAITLISLVAAIPRSVVEKFSKRDLVAANKFLEGFTEAGQAEEAGQS</sequence>
<evidence type="ECO:0000313" key="1">
    <source>
        <dbReference type="EMBL" id="KAA6180842.1"/>
    </source>
</evidence>
<comment type="caution">
    <text evidence="1">The sequence shown here is derived from an EMBL/GenBank/DDBJ whole genome shotgun (WGS) entry which is preliminary data.</text>
</comment>
<dbReference type="EMBL" id="VWXT01000160">
    <property type="protein sequence ID" value="KAA6180842.1"/>
    <property type="molecule type" value="Genomic_DNA"/>
</dbReference>
<accession>A0A5M8FIX3</accession>
<gene>
    <name evidence="1" type="ORF">F3K53_11600</name>
</gene>
<dbReference type="Proteomes" id="UP000323909">
    <property type="component" value="Unassembled WGS sequence"/>
</dbReference>
<dbReference type="RefSeq" id="WP_150054829.1">
    <property type="nucleotide sequence ID" value="NZ_VWXT01000160.1"/>
</dbReference>
<dbReference type="Pfam" id="PF10109">
    <property type="entry name" value="Phage_TAC_7"/>
    <property type="match status" value="1"/>
</dbReference>
<dbReference type="InterPro" id="IPR019289">
    <property type="entry name" value="Phage_tail_E/E"/>
</dbReference>
<reference evidence="1 2" key="1">
    <citation type="submission" date="2019-09" db="EMBL/GenBank/DDBJ databases">
        <title>Genomic sequencing of 4 copper resistant soil isolates.</title>
        <authorList>
            <person name="Havryliuk O."/>
        </authorList>
    </citation>
    <scope>NUCLEOTIDE SEQUENCE [LARGE SCALE GENOMIC DNA]</scope>
    <source>
        <strain evidence="1 2">UKR4</strain>
    </source>
</reference>
<proteinExistence type="predicted"/>
<protein>
    <submittedName>
        <fullName evidence="1">Phage tail assembly protein</fullName>
    </submittedName>
</protein>
<dbReference type="AlphaFoldDB" id="A0A5M8FIX3"/>
<organism evidence="1 2">
    <name type="scientific">Pseudomonas veronii</name>
    <dbReference type="NCBI Taxonomy" id="76761"/>
    <lineage>
        <taxon>Bacteria</taxon>
        <taxon>Pseudomonadati</taxon>
        <taxon>Pseudomonadota</taxon>
        <taxon>Gammaproteobacteria</taxon>
        <taxon>Pseudomonadales</taxon>
        <taxon>Pseudomonadaceae</taxon>
        <taxon>Pseudomonas</taxon>
    </lineage>
</organism>
<evidence type="ECO:0000313" key="2">
    <source>
        <dbReference type="Proteomes" id="UP000323909"/>
    </source>
</evidence>